<evidence type="ECO:0000256" key="8">
    <source>
        <dbReference type="ARBA" id="ARBA00023034"/>
    </source>
</evidence>
<feature type="compositionally biased region" description="Polar residues" evidence="11">
    <location>
        <begin position="203"/>
        <end position="213"/>
    </location>
</feature>
<evidence type="ECO:0000313" key="13">
    <source>
        <dbReference type="EMBL" id="EFE34246.1"/>
    </source>
</evidence>
<keyword evidence="5 12" id="KW-0812">Transmembrane</keyword>
<feature type="region of interest" description="Disordered" evidence="11">
    <location>
        <begin position="192"/>
        <end position="245"/>
    </location>
</feature>
<dbReference type="GO" id="GO:0000009">
    <property type="term" value="F:alpha-1,6-mannosyltransferase activity"/>
    <property type="evidence" value="ECO:0007669"/>
    <property type="project" value="InterPro"/>
</dbReference>
<dbReference type="GeneID" id="9527189"/>
<dbReference type="Proteomes" id="UP000008866">
    <property type="component" value="Unassembled WGS sequence"/>
</dbReference>
<evidence type="ECO:0000256" key="12">
    <source>
        <dbReference type="SAM" id="Phobius"/>
    </source>
</evidence>
<keyword evidence="14" id="KW-1185">Reference proteome</keyword>
<gene>
    <name evidence="13" type="ORF">ARB_06643</name>
</gene>
<feature type="compositionally biased region" description="Acidic residues" evidence="11">
    <location>
        <begin position="221"/>
        <end position="231"/>
    </location>
</feature>
<dbReference type="OMA" id="PGANMIS"/>
<dbReference type="InterPro" id="IPR039367">
    <property type="entry name" value="Och1-like"/>
</dbReference>
<feature type="region of interest" description="Disordered" evidence="11">
    <location>
        <begin position="88"/>
        <end position="114"/>
    </location>
</feature>
<dbReference type="FunFam" id="3.90.550.20:FF:000002">
    <property type="entry name" value="Initiation-specific alpha-1,6-mannosyltransferase"/>
    <property type="match status" value="1"/>
</dbReference>
<evidence type="ECO:0000256" key="9">
    <source>
        <dbReference type="ARBA" id="ARBA00023136"/>
    </source>
</evidence>
<dbReference type="EMBL" id="ABSU01000006">
    <property type="protein sequence ID" value="EFE34246.1"/>
    <property type="molecule type" value="Genomic_DNA"/>
</dbReference>
<dbReference type="HOGENOM" id="CLU_022381_5_1_1"/>
<dbReference type="InterPro" id="IPR007577">
    <property type="entry name" value="GlycoTrfase_DXD_sugar-bd_CS"/>
</dbReference>
<dbReference type="Gene3D" id="3.90.550.20">
    <property type="match status" value="1"/>
</dbReference>
<proteinExistence type="inferred from homology"/>
<protein>
    <submittedName>
        <fullName evidence="13">Glycosyl transferase, putative</fullName>
    </submittedName>
</protein>
<evidence type="ECO:0000256" key="1">
    <source>
        <dbReference type="ARBA" id="ARBA00004194"/>
    </source>
</evidence>
<feature type="transmembrane region" description="Helical" evidence="12">
    <location>
        <begin position="136"/>
        <end position="156"/>
    </location>
</feature>
<evidence type="ECO:0000313" key="14">
    <source>
        <dbReference type="Proteomes" id="UP000008866"/>
    </source>
</evidence>
<keyword evidence="4 13" id="KW-0808">Transferase</keyword>
<dbReference type="PANTHER" id="PTHR31834:SF1">
    <property type="entry name" value="INITIATION-SPECIFIC ALPHA-1,6-MANNOSYLTRANSFERASE"/>
    <property type="match status" value="1"/>
</dbReference>
<organism evidence="13 14">
    <name type="scientific">Arthroderma benhamiae (strain ATCC MYA-4681 / CBS 112371)</name>
    <name type="common">Trichophyton mentagrophytes</name>
    <dbReference type="NCBI Taxonomy" id="663331"/>
    <lineage>
        <taxon>Eukaryota</taxon>
        <taxon>Fungi</taxon>
        <taxon>Dikarya</taxon>
        <taxon>Ascomycota</taxon>
        <taxon>Pezizomycotina</taxon>
        <taxon>Eurotiomycetes</taxon>
        <taxon>Eurotiomycetidae</taxon>
        <taxon>Onygenales</taxon>
        <taxon>Arthrodermataceae</taxon>
        <taxon>Trichophyton</taxon>
    </lineage>
</organism>
<evidence type="ECO:0000256" key="7">
    <source>
        <dbReference type="ARBA" id="ARBA00022989"/>
    </source>
</evidence>
<dbReference type="PANTHER" id="PTHR31834">
    <property type="entry name" value="INITIATION-SPECIFIC ALPHA-1,6-MANNOSYLTRANSFERASE"/>
    <property type="match status" value="1"/>
</dbReference>
<keyword evidence="9 12" id="KW-0472">Membrane</keyword>
<feature type="region of interest" description="Disordered" evidence="11">
    <location>
        <begin position="1"/>
        <end position="28"/>
    </location>
</feature>
<keyword evidence="6" id="KW-0735">Signal-anchor</keyword>
<evidence type="ECO:0000256" key="3">
    <source>
        <dbReference type="ARBA" id="ARBA00022676"/>
    </source>
</evidence>
<dbReference type="SUPFAM" id="SSF53448">
    <property type="entry name" value="Nucleotide-diphospho-sugar transferases"/>
    <property type="match status" value="1"/>
</dbReference>
<dbReference type="KEGG" id="abe:ARB_06643"/>
<comment type="subcellular location">
    <subcellularLocation>
        <location evidence="10">Endomembrane system</location>
        <topology evidence="10">Single-pass type II membrane protein</topology>
    </subcellularLocation>
    <subcellularLocation>
        <location evidence="1">Golgi apparatus membrane</location>
        <topology evidence="1">Single-pass membrane protein</topology>
    </subcellularLocation>
</comment>
<keyword evidence="7 12" id="KW-1133">Transmembrane helix</keyword>
<dbReference type="InterPro" id="IPR029044">
    <property type="entry name" value="Nucleotide-diphossugar_trans"/>
</dbReference>
<dbReference type="GO" id="GO:0000136">
    <property type="term" value="C:mannan polymerase complex"/>
    <property type="evidence" value="ECO:0007669"/>
    <property type="project" value="TreeGrafter"/>
</dbReference>
<accession>D4ARA3</accession>
<dbReference type="STRING" id="663331.D4ARA3"/>
<feature type="transmembrane region" description="Helical" evidence="12">
    <location>
        <begin position="168"/>
        <end position="186"/>
    </location>
</feature>
<keyword evidence="3" id="KW-0328">Glycosyltransferase</keyword>
<dbReference type="GO" id="GO:0006487">
    <property type="term" value="P:protein N-linked glycosylation"/>
    <property type="evidence" value="ECO:0007669"/>
    <property type="project" value="TreeGrafter"/>
</dbReference>
<feature type="compositionally biased region" description="Pro residues" evidence="11">
    <location>
        <begin position="91"/>
        <end position="114"/>
    </location>
</feature>
<evidence type="ECO:0000256" key="6">
    <source>
        <dbReference type="ARBA" id="ARBA00022968"/>
    </source>
</evidence>
<reference evidence="14" key="1">
    <citation type="journal article" date="2011" name="Genome Biol.">
        <title>Comparative and functional genomics provide insights into the pathogenicity of dermatophytic fungi.</title>
        <authorList>
            <person name="Burmester A."/>
            <person name="Shelest E."/>
            <person name="Gloeckner G."/>
            <person name="Heddergott C."/>
            <person name="Schindler S."/>
            <person name="Staib P."/>
            <person name="Heidel A."/>
            <person name="Felder M."/>
            <person name="Petzold A."/>
            <person name="Szafranski K."/>
            <person name="Feuermann M."/>
            <person name="Pedruzzi I."/>
            <person name="Priebe S."/>
            <person name="Groth M."/>
            <person name="Winkler R."/>
            <person name="Li W."/>
            <person name="Kniemeyer O."/>
            <person name="Schroeckh V."/>
            <person name="Hertweck C."/>
            <person name="Hube B."/>
            <person name="White T.C."/>
            <person name="Platzer M."/>
            <person name="Guthke R."/>
            <person name="Heitman J."/>
            <person name="Woestemeyer J."/>
            <person name="Zipfel P.F."/>
            <person name="Monod M."/>
            <person name="Brakhage A.A."/>
        </authorList>
    </citation>
    <scope>NUCLEOTIDE SEQUENCE [LARGE SCALE GENOMIC DNA]</scope>
    <source>
        <strain evidence="14">ATCC MYA-4681 / CBS 112371</strain>
    </source>
</reference>
<dbReference type="RefSeq" id="XP_003014886.1">
    <property type="nucleotide sequence ID" value="XM_003014840.1"/>
</dbReference>
<evidence type="ECO:0000256" key="2">
    <source>
        <dbReference type="ARBA" id="ARBA00009003"/>
    </source>
</evidence>
<evidence type="ECO:0000256" key="10">
    <source>
        <dbReference type="ARBA" id="ARBA00060399"/>
    </source>
</evidence>
<comment type="similarity">
    <text evidence="2">Belongs to the glycosyltransferase 32 family.</text>
</comment>
<evidence type="ECO:0000256" key="11">
    <source>
        <dbReference type="SAM" id="MobiDB-lite"/>
    </source>
</evidence>
<sequence>MASLLNLEGLGVRNEAGPPEDRDGGSGLLTLLHSNSPGHIYSAGCCSGSGSEGWSCLSRVAWLLSIFDPIAGDEVDVAGLAVGNVTRRSPFLPPPKHTPDPPPPSAPSHPQPRPAYIKPNPPAFSLPFLPFFHSVIPLRLLFLLFAFFFFFFFLAVPGANMISFRKCVVIAFFILSGIFLLHTAHIQPALAKAEQGTHRQRSEPQNARLTTKLGSKADSPSEQEPEQVSEPEPEKEPEPEPTTLRGRLKYHFPYGVKAKFPGYIWQTWKYTPADGEFDPMLRPLEASWTELHPGFVHQVVDDESAIYFLKYLYSSFPEIIEAYESMPLPVLKADFFRYLILHARGGIYSDIDTTALRSATDWIPPTFDRSTFGLVVGIEADPDRADWAKWYSRRIQFCQWTIQSKPGHPVLRDVIASITEDALRMKEEGILTKKGMDKSIVEFTGPAVWTDAIFRHFNDPLAFPSEDGKHRNISAHHFTGMTKQKQVGDVVVLPITSFSPGVQQMGSEEADSDMAFVQHEFSGMPTYVH</sequence>
<evidence type="ECO:0000256" key="4">
    <source>
        <dbReference type="ARBA" id="ARBA00022679"/>
    </source>
</evidence>
<name>D4ARA3_ARTBC</name>
<comment type="caution">
    <text evidence="13">The sequence shown here is derived from an EMBL/GenBank/DDBJ whole genome shotgun (WGS) entry which is preliminary data.</text>
</comment>
<evidence type="ECO:0000256" key="5">
    <source>
        <dbReference type="ARBA" id="ARBA00022692"/>
    </source>
</evidence>
<dbReference type="AlphaFoldDB" id="D4ARA3"/>
<keyword evidence="8" id="KW-0333">Golgi apparatus</keyword>
<dbReference type="eggNOG" id="ENOG502QW2I">
    <property type="taxonomic scope" value="Eukaryota"/>
</dbReference>
<dbReference type="Pfam" id="PF04488">
    <property type="entry name" value="Gly_transf_sug"/>
    <property type="match status" value="1"/>
</dbReference>